<sequence length="604" mass="65261">MRSVAEPRPPNILAACARSLPPPLHSSLSSSPTEIMDRGAARSKKRAEKEAKAAAAASSSKLDLLLGNKPKGDRPQKERKEKKPRPVKQNRVDPNDPNRFKAKAVRTAHALVYSQEQFAIPPPPERLEGVTRIDLEGSGCSDVSWLPASTTWLSLKNCPVTEGWDTVGGLENLAVLNISGCGLKELPAELGRLANLKALVAVGNEWTTLSSAVGGWKLVNSLIISHSPNLTSLPQELAELKHLAKLTLSHCPRFTAEGFPDLTSLPVLRDVRANNLPRLTSLPPHLPTWGTGSLSQVGKKDVAGDGLEVLDLGNCSLPLSAIQKVFLGKSAIGGAKFPHLRSLTLSANPLCLEAENYATQLQDSPQLPKIQIIDTKRLVERKRAGMQPETKRERKQRERAEGKRKPTGANVDSSARKMRTWGAGAEEGEKAAEERSKKERKAAEAEGGEEDEETRRIRERMERAAAEMDVDEPEEKPEEEDGGKKKRKRKRTKKAAESEPEPERPVKKLRDVPAKASAKPSAKPLPETKGKPGKPKKKGPDQAQIAAVVADPTTAKASKPSRSETAVVGVVDVKKEKKKDAEGGVDLAAMLKSDSGSGLGVGGW</sequence>
<proteinExistence type="predicted"/>
<feature type="compositionally biased region" description="Basic and acidic residues" evidence="3">
    <location>
        <begin position="453"/>
        <end position="466"/>
    </location>
</feature>
<feature type="region of interest" description="Disordered" evidence="3">
    <location>
        <begin position="1"/>
        <end position="98"/>
    </location>
</feature>
<keyword evidence="1" id="KW-0433">Leucine-rich repeat</keyword>
<feature type="compositionally biased region" description="Low complexity" evidence="3">
    <location>
        <begin position="514"/>
        <end position="524"/>
    </location>
</feature>
<dbReference type="EMBL" id="AMBO01000220">
    <property type="protein sequence ID" value="EKD04604.1"/>
    <property type="molecule type" value="Genomic_DNA"/>
</dbReference>
<feature type="compositionally biased region" description="Acidic residues" evidence="3">
    <location>
        <begin position="468"/>
        <end position="481"/>
    </location>
</feature>
<feature type="compositionally biased region" description="Basic and acidic residues" evidence="3">
    <location>
        <begin position="494"/>
        <end position="513"/>
    </location>
</feature>
<dbReference type="AlphaFoldDB" id="K1WUS3"/>
<evidence type="ECO:0008006" key="6">
    <source>
        <dbReference type="Google" id="ProtNLM"/>
    </source>
</evidence>
<feature type="compositionally biased region" description="Basic and acidic residues" evidence="3">
    <location>
        <begin position="427"/>
        <end position="444"/>
    </location>
</feature>
<accession>K1WUS3</accession>
<dbReference type="OMA" id="QIDDWSG"/>
<dbReference type="InterPro" id="IPR032675">
    <property type="entry name" value="LRR_dom_sf"/>
</dbReference>
<feature type="compositionally biased region" description="Basic residues" evidence="3">
    <location>
        <begin position="484"/>
        <end position="493"/>
    </location>
</feature>
<evidence type="ECO:0000313" key="4">
    <source>
        <dbReference type="EMBL" id="EKD04604.1"/>
    </source>
</evidence>
<organism evidence="4 5">
    <name type="scientific">Trichosporon asahii var. asahii (strain CBS 8904)</name>
    <name type="common">Yeast</name>
    <dbReference type="NCBI Taxonomy" id="1220162"/>
    <lineage>
        <taxon>Eukaryota</taxon>
        <taxon>Fungi</taxon>
        <taxon>Dikarya</taxon>
        <taxon>Basidiomycota</taxon>
        <taxon>Agaricomycotina</taxon>
        <taxon>Tremellomycetes</taxon>
        <taxon>Trichosporonales</taxon>
        <taxon>Trichosporonaceae</taxon>
        <taxon>Trichosporon</taxon>
    </lineage>
</organism>
<dbReference type="PANTHER" id="PTHR48051">
    <property type="match status" value="1"/>
</dbReference>
<dbReference type="SUPFAM" id="SSF52058">
    <property type="entry name" value="L domain-like"/>
    <property type="match status" value="1"/>
</dbReference>
<dbReference type="eggNOG" id="KOG0531">
    <property type="taxonomic scope" value="Eukaryota"/>
</dbReference>
<feature type="region of interest" description="Disordered" evidence="3">
    <location>
        <begin position="378"/>
        <end position="566"/>
    </location>
</feature>
<comment type="caution">
    <text evidence="4">The sequence shown here is derived from an EMBL/GenBank/DDBJ whole genome shotgun (WGS) entry which is preliminary data.</text>
</comment>
<dbReference type="GO" id="GO:0005737">
    <property type="term" value="C:cytoplasm"/>
    <property type="evidence" value="ECO:0007669"/>
    <property type="project" value="TreeGrafter"/>
</dbReference>
<feature type="compositionally biased region" description="Basic and acidic residues" evidence="3">
    <location>
        <begin position="378"/>
        <end position="404"/>
    </location>
</feature>
<dbReference type="InParanoid" id="K1WUS3"/>
<protein>
    <recommendedName>
        <fullName evidence="6">L domain-like protein</fullName>
    </recommendedName>
</protein>
<keyword evidence="5" id="KW-1185">Reference proteome</keyword>
<gene>
    <name evidence="4" type="ORF">A1Q2_01107</name>
</gene>
<name>K1WUS3_TRIAC</name>
<reference evidence="4 5" key="1">
    <citation type="journal article" date="2012" name="Eukaryot. Cell">
        <title>Genome sequence of the Trichosporon asahii environmental strain CBS 8904.</title>
        <authorList>
            <person name="Yang R.Y."/>
            <person name="Li H.T."/>
            <person name="Zhu H."/>
            <person name="Zhou G.P."/>
            <person name="Wang M."/>
            <person name="Wang L."/>
        </authorList>
    </citation>
    <scope>NUCLEOTIDE SEQUENCE [LARGE SCALE GENOMIC DNA]</scope>
    <source>
        <strain evidence="4 5">CBS 8904</strain>
    </source>
</reference>
<evidence type="ECO:0000256" key="2">
    <source>
        <dbReference type="ARBA" id="ARBA00022737"/>
    </source>
</evidence>
<dbReference type="HOGENOM" id="CLU_478969_0_0_1"/>
<evidence type="ECO:0000256" key="3">
    <source>
        <dbReference type="SAM" id="MobiDB-lite"/>
    </source>
</evidence>
<evidence type="ECO:0000256" key="1">
    <source>
        <dbReference type="ARBA" id="ARBA00022614"/>
    </source>
</evidence>
<evidence type="ECO:0000313" key="5">
    <source>
        <dbReference type="Proteomes" id="UP000006757"/>
    </source>
</evidence>
<dbReference type="PANTHER" id="PTHR48051:SF46">
    <property type="entry name" value="LEUCINE RICH REPEAT-CONTAINING DOMAIN PROTEIN"/>
    <property type="match status" value="1"/>
</dbReference>
<dbReference type="STRING" id="1220162.K1WUS3"/>
<dbReference type="Gene3D" id="3.80.10.10">
    <property type="entry name" value="Ribonuclease Inhibitor"/>
    <property type="match status" value="1"/>
</dbReference>
<dbReference type="InterPro" id="IPR050216">
    <property type="entry name" value="LRR_domain-containing"/>
</dbReference>
<keyword evidence="2" id="KW-0677">Repeat</keyword>
<feature type="compositionally biased region" description="Basic and acidic residues" evidence="3">
    <location>
        <begin position="70"/>
        <end position="81"/>
    </location>
</feature>
<dbReference type="Proteomes" id="UP000006757">
    <property type="component" value="Unassembled WGS sequence"/>
</dbReference>
<dbReference type="OrthoDB" id="1517790at2759"/>